<accession>A0ABT7VV57</accession>
<proteinExistence type="predicted"/>
<comment type="caution">
    <text evidence="2">The sequence shown here is derived from an EMBL/GenBank/DDBJ whole genome shotgun (WGS) entry which is preliminary data.</text>
</comment>
<dbReference type="InterPro" id="IPR029492">
    <property type="entry name" value="DUF4435"/>
</dbReference>
<sequence length="242" mass="28269">MSRLLDNVKSDYFKAINTLKPKKAAKTIMVYVENEDDIPFWRGIFDRYAPHLHFEISFPSYHLARGKEEVLKIQAGEYLLLCVDSDYDYLLQDATEVSKRINHDPYIFQTYTYSIENYKCYAESLKEVCVSSSLNDKEVFDLVGFIKLYSHLIYELFLYSYDFEKQKDNSFTRDDFSKVIKILEKVNINEQGKQAIEALVHSVNCQLMVLKTNNPDIRLNSIAQELEVLGVNQDNTYLFVKG</sequence>
<feature type="domain" description="DUF4435" evidence="1">
    <location>
        <begin position="27"/>
        <end position="205"/>
    </location>
</feature>
<dbReference type="Pfam" id="PF14491">
    <property type="entry name" value="DUF4435"/>
    <property type="match status" value="1"/>
</dbReference>
<reference evidence="2" key="1">
    <citation type="submission" date="2023-06" db="EMBL/GenBank/DDBJ databases">
        <title>Uncultivated large filamentous bacteria from sulfidic sediments reveal new species and different genomic features in energy metabolism and defense.</title>
        <authorList>
            <person name="Fonseca A."/>
        </authorList>
    </citation>
    <scope>NUCLEOTIDE SEQUENCE</scope>
    <source>
        <strain evidence="2">HSG4</strain>
    </source>
</reference>
<evidence type="ECO:0000259" key="1">
    <source>
        <dbReference type="Pfam" id="PF14491"/>
    </source>
</evidence>
<keyword evidence="3" id="KW-1185">Reference proteome</keyword>
<gene>
    <name evidence="2" type="ORF">QUF54_08940</name>
</gene>
<protein>
    <submittedName>
        <fullName evidence="2">DUF4435 domain-containing protein</fullName>
    </submittedName>
</protein>
<evidence type="ECO:0000313" key="3">
    <source>
        <dbReference type="Proteomes" id="UP001171945"/>
    </source>
</evidence>
<dbReference type="EMBL" id="JAUCGM010000655">
    <property type="protein sequence ID" value="MDM8563464.1"/>
    <property type="molecule type" value="Genomic_DNA"/>
</dbReference>
<dbReference type="Proteomes" id="UP001171945">
    <property type="component" value="Unassembled WGS sequence"/>
</dbReference>
<evidence type="ECO:0000313" key="2">
    <source>
        <dbReference type="EMBL" id="MDM8563464.1"/>
    </source>
</evidence>
<name>A0ABT7VV57_9GAMM</name>
<organism evidence="2 3">
    <name type="scientific">Candidatus Marithioploca araucensis</name>
    <dbReference type="NCBI Taxonomy" id="70273"/>
    <lineage>
        <taxon>Bacteria</taxon>
        <taxon>Pseudomonadati</taxon>
        <taxon>Pseudomonadota</taxon>
        <taxon>Gammaproteobacteria</taxon>
        <taxon>Thiotrichales</taxon>
        <taxon>Thiotrichaceae</taxon>
        <taxon>Candidatus Marithioploca</taxon>
    </lineage>
</organism>
<feature type="non-terminal residue" evidence="2">
    <location>
        <position position="242"/>
    </location>
</feature>